<proteinExistence type="predicted"/>
<keyword evidence="1" id="KW-0812">Transmembrane</keyword>
<dbReference type="RefSeq" id="WP_188697635.1">
    <property type="nucleotide sequence ID" value="NZ_BMLS01000006.1"/>
</dbReference>
<name>A0A917Z2I2_9ALTE</name>
<evidence type="ECO:0000313" key="2">
    <source>
        <dbReference type="EMBL" id="GGO73048.1"/>
    </source>
</evidence>
<comment type="caution">
    <text evidence="2">The sequence shown here is derived from an EMBL/GenBank/DDBJ whole genome shotgun (WGS) entry which is preliminary data.</text>
</comment>
<gene>
    <name evidence="2" type="ORF">GCM10010982_32670</name>
</gene>
<dbReference type="Proteomes" id="UP000606935">
    <property type="component" value="Unassembled WGS sequence"/>
</dbReference>
<reference evidence="2" key="2">
    <citation type="submission" date="2020-09" db="EMBL/GenBank/DDBJ databases">
        <authorList>
            <person name="Sun Q."/>
            <person name="Zhou Y."/>
        </authorList>
    </citation>
    <scope>NUCLEOTIDE SEQUENCE</scope>
    <source>
        <strain evidence="2">CGMCC 1.7086</strain>
    </source>
</reference>
<keyword evidence="1" id="KW-0472">Membrane</keyword>
<evidence type="ECO:0000256" key="1">
    <source>
        <dbReference type="SAM" id="Phobius"/>
    </source>
</evidence>
<feature type="transmembrane region" description="Helical" evidence="1">
    <location>
        <begin position="32"/>
        <end position="58"/>
    </location>
</feature>
<evidence type="ECO:0000313" key="3">
    <source>
        <dbReference type="Proteomes" id="UP000606935"/>
    </source>
</evidence>
<protein>
    <submittedName>
        <fullName evidence="2">Uncharacterized protein</fullName>
    </submittedName>
</protein>
<keyword evidence="1" id="KW-1133">Transmembrane helix</keyword>
<sequence length="131" mass="14833">MQAQSSQQTLWLALHQQVEAYEGRALMIKLSALALSTLAMLYHQTWVAMAILPLLWLLDGIYKTFQGRLEKTLLNIEQDDGNGAPRLYSNWQQQRPSALGLIGEYLRAALRPTVAFPYPLLIAAALIQYLY</sequence>
<keyword evidence="3" id="KW-1185">Reference proteome</keyword>
<accession>A0A917Z2I2</accession>
<reference evidence="2" key="1">
    <citation type="journal article" date="2014" name="Int. J. Syst. Evol. Microbiol.">
        <title>Complete genome sequence of Corynebacterium casei LMG S-19264T (=DSM 44701T), isolated from a smear-ripened cheese.</title>
        <authorList>
            <consortium name="US DOE Joint Genome Institute (JGI-PGF)"/>
            <person name="Walter F."/>
            <person name="Albersmeier A."/>
            <person name="Kalinowski J."/>
            <person name="Ruckert C."/>
        </authorList>
    </citation>
    <scope>NUCLEOTIDE SEQUENCE</scope>
    <source>
        <strain evidence="2">CGMCC 1.7086</strain>
    </source>
</reference>
<dbReference type="AlphaFoldDB" id="A0A917Z2I2"/>
<dbReference type="EMBL" id="BMLS01000006">
    <property type="protein sequence ID" value="GGO73048.1"/>
    <property type="molecule type" value="Genomic_DNA"/>
</dbReference>
<organism evidence="2 3">
    <name type="scientific">Bowmanella pacifica</name>
    <dbReference type="NCBI Taxonomy" id="502051"/>
    <lineage>
        <taxon>Bacteria</taxon>
        <taxon>Pseudomonadati</taxon>
        <taxon>Pseudomonadota</taxon>
        <taxon>Gammaproteobacteria</taxon>
        <taxon>Alteromonadales</taxon>
        <taxon>Alteromonadaceae</taxon>
        <taxon>Bowmanella</taxon>
    </lineage>
</organism>